<dbReference type="SUPFAM" id="SSF56204">
    <property type="entry name" value="Hect, E3 ligase catalytic domain"/>
    <property type="match status" value="1"/>
</dbReference>
<dbReference type="FunFam" id="3.30.2160.10:FF:000002">
    <property type="entry name" value="Putative Ubiquitin-protein ligase E3C"/>
    <property type="match status" value="1"/>
</dbReference>
<dbReference type="EMBL" id="MU004192">
    <property type="protein sequence ID" value="KAF2493513.1"/>
    <property type="molecule type" value="Genomic_DNA"/>
</dbReference>
<feature type="compositionally biased region" description="Acidic residues" evidence="7">
    <location>
        <begin position="700"/>
        <end position="716"/>
    </location>
</feature>
<evidence type="ECO:0000256" key="5">
    <source>
        <dbReference type="PROSITE-ProRule" id="PRU00104"/>
    </source>
</evidence>
<evidence type="ECO:0000256" key="4">
    <source>
        <dbReference type="ARBA" id="ARBA00022786"/>
    </source>
</evidence>
<evidence type="ECO:0000256" key="1">
    <source>
        <dbReference type="ARBA" id="ARBA00000885"/>
    </source>
</evidence>
<protein>
    <recommendedName>
        <fullName evidence="2">HECT-type E3 ubiquitin transferase</fullName>
        <ecNumber evidence="2">2.3.2.26</ecNumber>
    </recommendedName>
</protein>
<feature type="region of interest" description="Disordered" evidence="7">
    <location>
        <begin position="693"/>
        <end position="720"/>
    </location>
</feature>
<dbReference type="Gene3D" id="3.30.2160.10">
    <property type="entry name" value="Hect, E3 ligase catalytic domain"/>
    <property type="match status" value="1"/>
</dbReference>
<dbReference type="PANTHER" id="PTHR45700:SF2">
    <property type="entry name" value="UBIQUITIN-PROTEIN LIGASE E3C"/>
    <property type="match status" value="1"/>
</dbReference>
<evidence type="ECO:0000256" key="2">
    <source>
        <dbReference type="ARBA" id="ARBA00012485"/>
    </source>
</evidence>
<organism evidence="9 10">
    <name type="scientific">Lophium mytilinum</name>
    <dbReference type="NCBI Taxonomy" id="390894"/>
    <lineage>
        <taxon>Eukaryota</taxon>
        <taxon>Fungi</taxon>
        <taxon>Dikarya</taxon>
        <taxon>Ascomycota</taxon>
        <taxon>Pezizomycotina</taxon>
        <taxon>Dothideomycetes</taxon>
        <taxon>Pleosporomycetidae</taxon>
        <taxon>Mytilinidiales</taxon>
        <taxon>Mytilinidiaceae</taxon>
        <taxon>Lophium</taxon>
    </lineage>
</organism>
<feature type="region of interest" description="Disordered" evidence="7">
    <location>
        <begin position="364"/>
        <end position="389"/>
    </location>
</feature>
<feature type="domain" description="HECT" evidence="8">
    <location>
        <begin position="836"/>
        <end position="1214"/>
    </location>
</feature>
<feature type="region of interest" description="Disordered" evidence="7">
    <location>
        <begin position="1"/>
        <end position="53"/>
    </location>
</feature>
<dbReference type="Pfam" id="PF00632">
    <property type="entry name" value="HECT"/>
    <property type="match status" value="1"/>
</dbReference>
<dbReference type="SMART" id="SM00119">
    <property type="entry name" value="HECTc"/>
    <property type="match status" value="1"/>
</dbReference>
<proteinExistence type="predicted"/>
<evidence type="ECO:0000256" key="6">
    <source>
        <dbReference type="SAM" id="Coils"/>
    </source>
</evidence>
<keyword evidence="6" id="KW-0175">Coiled coil</keyword>
<dbReference type="InterPro" id="IPR035983">
    <property type="entry name" value="Hect_E3_ubiquitin_ligase"/>
</dbReference>
<reference evidence="9" key="1">
    <citation type="journal article" date="2020" name="Stud. Mycol.">
        <title>101 Dothideomycetes genomes: a test case for predicting lifestyles and emergence of pathogens.</title>
        <authorList>
            <person name="Haridas S."/>
            <person name="Albert R."/>
            <person name="Binder M."/>
            <person name="Bloem J."/>
            <person name="Labutti K."/>
            <person name="Salamov A."/>
            <person name="Andreopoulos B."/>
            <person name="Baker S."/>
            <person name="Barry K."/>
            <person name="Bills G."/>
            <person name="Bluhm B."/>
            <person name="Cannon C."/>
            <person name="Castanera R."/>
            <person name="Culley D."/>
            <person name="Daum C."/>
            <person name="Ezra D."/>
            <person name="Gonzalez J."/>
            <person name="Henrissat B."/>
            <person name="Kuo A."/>
            <person name="Liang C."/>
            <person name="Lipzen A."/>
            <person name="Lutzoni F."/>
            <person name="Magnuson J."/>
            <person name="Mondo S."/>
            <person name="Nolan M."/>
            <person name="Ohm R."/>
            <person name="Pangilinan J."/>
            <person name="Park H.-J."/>
            <person name="Ramirez L."/>
            <person name="Alfaro M."/>
            <person name="Sun H."/>
            <person name="Tritt A."/>
            <person name="Yoshinaga Y."/>
            <person name="Zwiers L.-H."/>
            <person name="Turgeon B."/>
            <person name="Goodwin S."/>
            <person name="Spatafora J."/>
            <person name="Crous P."/>
            <person name="Grigoriev I."/>
        </authorList>
    </citation>
    <scope>NUCLEOTIDE SEQUENCE</scope>
    <source>
        <strain evidence="9">CBS 269.34</strain>
    </source>
</reference>
<comment type="catalytic activity">
    <reaction evidence="1">
        <text>S-ubiquitinyl-[E2 ubiquitin-conjugating enzyme]-L-cysteine + [acceptor protein]-L-lysine = [E2 ubiquitin-conjugating enzyme]-L-cysteine + N(6)-ubiquitinyl-[acceptor protein]-L-lysine.</text>
        <dbReference type="EC" id="2.3.2.26"/>
    </reaction>
</comment>
<gene>
    <name evidence="9" type="ORF">BU16DRAFT_465403</name>
</gene>
<feature type="active site" description="Glycyl thioester intermediate" evidence="5">
    <location>
        <position position="1182"/>
    </location>
</feature>
<dbReference type="PROSITE" id="PS50096">
    <property type="entry name" value="IQ"/>
    <property type="match status" value="1"/>
</dbReference>
<dbReference type="GO" id="GO:0000209">
    <property type="term" value="P:protein polyubiquitination"/>
    <property type="evidence" value="ECO:0007669"/>
    <property type="project" value="InterPro"/>
</dbReference>
<dbReference type="PANTHER" id="PTHR45700">
    <property type="entry name" value="UBIQUITIN-PROTEIN LIGASE E3C"/>
    <property type="match status" value="1"/>
</dbReference>
<sequence>MFTTFSGSTRRPRQVNLSGRGSSSFGNVGSGSGSQAALDRAQQERQQRQRERDRLRAARLLQRAWRGHSTRQDIRRDLRQQWDAIEDSVSHPQAYASATEALEQLQRLLNFAQTRNEEDTQRIKHFGARQMQTVQVQGIDCSSEPWPLAYLRLEKKILVVLDRRCKEHNTPWESYTGLVKLLQFLAERIPAETAQNAKHFYSTLAAIAQLFTMSYVASDRNSELVPGDDFNDSKSFALVIETALTPLKTFAAYTINAYEAFGASFLTIPIVTRIDDTNLPNQILPWLADHVNYKLLASALSTMINTAGFGAYPELTEPLGRGRLLACFIYFHRQAHNFNNPQAYSSHKDFVSVVSALLNSLLPTENVERQTPDPDQPEDIDTPGPHRTGNTFLREQIQSLVNQESVGSLLSSSSSEPASSHDEKVEEARQLANYALSLLRFFPHRGDDIRMWLYLGPSPSNSEGSSQALPAIRYFWEATKRSNIFNSIIRDSRAAIELLKSKPSATEHGWHAPNSDVTPLSPTSDEWRVILVFLELYTFVLKVMDDEEFFSGNNTGYTSRAASSLMTRDNALPLTDVKDLTTFLKNLGFTLYFNAVDIVDSEDQDLTRSASFHFSNSSAQVSELLQQTMKAVEPSVGGVTGLTIDYMKGLVTGLLRMVYERDSRRNFLPSNHWLMTSRLDMTGFIPTVVEEEESRHRIEEEDIEDTFQDDDEEESEDTNHIIGTNRAQQARRLDRLQRQQRKASRRRYLQAVAPRLEILQNMPFLIPFTTRVQIFREFVSLNMTKRRGSSDPEMWRILMMNRPDAPQQFEKHHAKIQRGNEFEDALDQFYDLGEGLKEPIQITFVDQFDTPEAGIDGGGVTKEFLTSVTQKAFNPSDGVDLFIDNDQHLLYPNPSAVEEERESLREKGLEDNAVAFRMALVKLLQRYEFMGRIIGKCLYEGILVDVNFAPFFLRKWALTGGSGSAPNESGYRATLNDLRDLDEELYDGLHQLKNYDGDVEDFSLNFTVTDTIRRADDRGGTKTVTRELKPDGSNIPVTNRNRLVYISYVARHRLQNEPAMQTNAFLRGLSTMINPAWLSMFNHSELQTLVGGTSSSIDVDDLRRNTIYGGVYQRGDDSRDHPTIDLFWRVMEQFNDGERRAVLKFVTSTPRSPLLGFGTLRPPFSIRDAGGDEERLPSASTCVNLLKLPIYKDENVLKEKLLYSVFSGAGFDLS</sequence>
<dbReference type="Proteomes" id="UP000799750">
    <property type="component" value="Unassembled WGS sequence"/>
</dbReference>
<dbReference type="EC" id="2.3.2.26" evidence="2"/>
<evidence type="ECO:0000259" key="8">
    <source>
        <dbReference type="PROSITE" id="PS50237"/>
    </source>
</evidence>
<keyword evidence="10" id="KW-1185">Reference proteome</keyword>
<dbReference type="FunFam" id="3.30.2410.10:FF:000011">
    <property type="entry name" value="Putative Ubiquitin-protein ligase E3C"/>
    <property type="match status" value="1"/>
</dbReference>
<evidence type="ECO:0000256" key="7">
    <source>
        <dbReference type="SAM" id="MobiDB-lite"/>
    </source>
</evidence>
<dbReference type="InterPro" id="IPR000569">
    <property type="entry name" value="HECT_dom"/>
</dbReference>
<feature type="compositionally biased region" description="Low complexity" evidence="7">
    <location>
        <begin position="18"/>
        <end position="40"/>
    </location>
</feature>
<evidence type="ECO:0000313" key="9">
    <source>
        <dbReference type="EMBL" id="KAF2493513.1"/>
    </source>
</evidence>
<dbReference type="Gene3D" id="3.90.1750.10">
    <property type="entry name" value="Hect, E3 ligase catalytic domains"/>
    <property type="match status" value="1"/>
</dbReference>
<dbReference type="GO" id="GO:0006511">
    <property type="term" value="P:ubiquitin-dependent protein catabolic process"/>
    <property type="evidence" value="ECO:0007669"/>
    <property type="project" value="TreeGrafter"/>
</dbReference>
<evidence type="ECO:0000313" key="10">
    <source>
        <dbReference type="Proteomes" id="UP000799750"/>
    </source>
</evidence>
<dbReference type="GO" id="GO:0061630">
    <property type="term" value="F:ubiquitin protein ligase activity"/>
    <property type="evidence" value="ECO:0007669"/>
    <property type="project" value="UniProtKB-EC"/>
</dbReference>
<name>A0A6A6QP77_9PEZI</name>
<feature type="compositionally biased region" description="Basic and acidic residues" evidence="7">
    <location>
        <begin position="41"/>
        <end position="53"/>
    </location>
</feature>
<dbReference type="AlphaFoldDB" id="A0A6A6QP77"/>
<feature type="coiled-coil region" evidence="6">
    <location>
        <begin position="95"/>
        <end position="122"/>
    </location>
</feature>
<dbReference type="CDD" id="cd00078">
    <property type="entry name" value="HECTc"/>
    <property type="match status" value="1"/>
</dbReference>
<dbReference type="OrthoDB" id="8068875at2759"/>
<dbReference type="InterPro" id="IPR044611">
    <property type="entry name" value="E3A/B/C-like"/>
</dbReference>
<keyword evidence="4 5" id="KW-0833">Ubl conjugation pathway</keyword>
<keyword evidence="3" id="KW-0808">Transferase</keyword>
<dbReference type="PROSITE" id="PS50237">
    <property type="entry name" value="HECT"/>
    <property type="match status" value="1"/>
</dbReference>
<evidence type="ECO:0000256" key="3">
    <source>
        <dbReference type="ARBA" id="ARBA00022679"/>
    </source>
</evidence>
<dbReference type="Gene3D" id="3.30.2410.10">
    <property type="entry name" value="Hect, E3 ligase catalytic domain"/>
    <property type="match status" value="1"/>
</dbReference>
<accession>A0A6A6QP77</accession>